<feature type="region of interest" description="Disordered" evidence="1">
    <location>
        <begin position="561"/>
        <end position="580"/>
    </location>
</feature>
<dbReference type="EMBL" id="LAZR01014372">
    <property type="protein sequence ID" value="KKM17777.1"/>
    <property type="molecule type" value="Genomic_DNA"/>
</dbReference>
<evidence type="ECO:0000313" key="2">
    <source>
        <dbReference type="EMBL" id="KKM17777.1"/>
    </source>
</evidence>
<dbReference type="AlphaFoldDB" id="A0A0F9HRM7"/>
<name>A0A0F9HRM7_9ZZZZ</name>
<evidence type="ECO:0000256" key="1">
    <source>
        <dbReference type="SAM" id="MobiDB-lite"/>
    </source>
</evidence>
<proteinExistence type="predicted"/>
<reference evidence="2" key="1">
    <citation type="journal article" date="2015" name="Nature">
        <title>Complex archaea that bridge the gap between prokaryotes and eukaryotes.</title>
        <authorList>
            <person name="Spang A."/>
            <person name="Saw J.H."/>
            <person name="Jorgensen S.L."/>
            <person name="Zaremba-Niedzwiedzka K."/>
            <person name="Martijn J."/>
            <person name="Lind A.E."/>
            <person name="van Eijk R."/>
            <person name="Schleper C."/>
            <person name="Guy L."/>
            <person name="Ettema T.J."/>
        </authorList>
    </citation>
    <scope>NUCLEOTIDE SEQUENCE</scope>
</reference>
<protein>
    <submittedName>
        <fullName evidence="2">Uncharacterized protein</fullName>
    </submittedName>
</protein>
<organism evidence="2">
    <name type="scientific">marine sediment metagenome</name>
    <dbReference type="NCBI Taxonomy" id="412755"/>
    <lineage>
        <taxon>unclassified sequences</taxon>
        <taxon>metagenomes</taxon>
        <taxon>ecological metagenomes</taxon>
    </lineage>
</organism>
<gene>
    <name evidence="2" type="ORF">LCGC14_1672330</name>
</gene>
<accession>A0A0F9HRM7</accession>
<comment type="caution">
    <text evidence="2">The sequence shown here is derived from an EMBL/GenBank/DDBJ whole genome shotgun (WGS) entry which is preliminary data.</text>
</comment>
<sequence length="621" mass="66380">MAIIRLQNRIAKQISTTIGTVTAGKGVILDVQTDKVPISKQLYEELEKLRLRGAIFYDVLEDDEVRDEIEAAPFFAEVVGKSPIGTPTDGDYSDGKLPLTPDTTVANAIDAINVELKNTTTEGDQIGTPTDGDYTDGFFDTWEPTTRVPDAFQEVSDSFLDLAPVKAGVLTGQDLILSGTTQYNAKIPSGLSASWDPLTPGDIISNLVVDNTYQLDTPDSATRFRAGKDSDSTTAGVLRHKEDDVITSTYDIGVNGIGTIGIITIDTLDSYNTFWLKANAHINFIQSTEGRKRHILSHTEADDSNEIELYYDDVNTSPAFSIAMAAAENSKVSKYLSGIEAYGFGSTFDISYTAASGIFQKVYHPTTVGQVSGIGHSTSTDNPGTTPAFADTLAISRTLSLDNANQASLTPALTAVIQKPNGDNANSADNPSHPVNTYGTISAAKTDDFFDEARRIVLDTGTSSGTATSWTSSNILIDGNAQQRHNGVLQFPNSTDYPAFSGDQEYQRFIAKATSSIGALTLTGIAYTDIDPYGTGDLNILLELATEGVFFDLGRSIGDDNGTGSGNSKANSIGARNDGTSSGSTLAWSVGTYTTANNTNEYRLIIIFRNTNNMITGILET</sequence>